<evidence type="ECO:0000313" key="11">
    <source>
        <dbReference type="EMBL" id="TPX75334.1"/>
    </source>
</evidence>
<keyword evidence="10" id="KW-0812">Transmembrane</keyword>
<organism evidence="11 12">
    <name type="scientific">Chytriomyces confervae</name>
    <dbReference type="NCBI Taxonomy" id="246404"/>
    <lineage>
        <taxon>Eukaryota</taxon>
        <taxon>Fungi</taxon>
        <taxon>Fungi incertae sedis</taxon>
        <taxon>Chytridiomycota</taxon>
        <taxon>Chytridiomycota incertae sedis</taxon>
        <taxon>Chytridiomycetes</taxon>
        <taxon>Chytridiales</taxon>
        <taxon>Chytriomycetaceae</taxon>
        <taxon>Chytriomyces</taxon>
    </lineage>
</organism>
<dbReference type="PANTHER" id="PTHR11742:SF6">
    <property type="entry name" value="MANNOSYL-OLIGOSACCHARIDE ALPHA-1,2-MANNOSIDASE IA-RELATED"/>
    <property type="match status" value="1"/>
</dbReference>
<accession>A0A507FGG3</accession>
<feature type="active site" evidence="6">
    <location>
        <position position="304"/>
    </location>
</feature>
<keyword evidence="7" id="KW-0106">Calcium</keyword>
<dbReference type="Gene3D" id="1.50.10.10">
    <property type="match status" value="1"/>
</dbReference>
<dbReference type="OrthoDB" id="8118055at2759"/>
<comment type="similarity">
    <text evidence="3 9">Belongs to the glycosyl hydrolase 47 family.</text>
</comment>
<keyword evidence="10" id="KW-0472">Membrane</keyword>
<keyword evidence="7" id="KW-0479">Metal-binding</keyword>
<feature type="disulfide bond" evidence="8">
    <location>
        <begin position="378"/>
        <end position="410"/>
    </location>
</feature>
<dbReference type="InterPro" id="IPR050749">
    <property type="entry name" value="Glycosyl_Hydrolase_47"/>
</dbReference>
<sequence>MIVVYGSTRVHLPNRFLLIYSLTAIGVLAIVSLSLMPTLSDTLSVRQKRDLDVKVATTPFDASKEKKLGLHLPPFLSTGRQNSDPQKMQFVKEMMEHAWSGYVNYAWGHDDLQPISKTGYDWYQTQNLLNTPVDALDTLYIMGLHAEYNASKHLILETLDFKKITQAVSVFETVIRVLGGLLAAYDLEGDSRLIEKCVELADLLLPAFDGESGFPVNQLVLATGETRGSRTALSLAEIGSLQLEFQYLSDVTGNPVYAEKALYVYKQLQTIKTPIHGLYPEYIHPEDIRGEVQGGKVSLGGMSDSYYEYLLKMWFSTGEPKFFDMYYEAAQGFGNRLVRHSSSGYLFIPAANVRRYAQEDGRTGISVESENSFDHLACFAGGMFATGALASRTGEWTYHLDIGRKITDYCWKMYENTMTGIGPENAEGDAVARDPRYHLRPEAVESLFYMWRLTHDPVYRQRAWTITKMLEKYCKDDGGYHGLTNVNEVDGEPMDRQESFFLAETLKYLYLIFADDDTIALEKFVFNTEAHVLSVRGHGRRSDTSKYTPVPFYGTPSEPVVFVQED</sequence>
<keyword evidence="4 9" id="KW-0378">Hydrolase</keyword>
<feature type="binding site" evidence="7">
    <location>
        <position position="528"/>
    </location>
    <ligand>
        <name>Ca(2+)</name>
        <dbReference type="ChEBI" id="CHEBI:29108"/>
    </ligand>
</feature>
<keyword evidence="12" id="KW-1185">Reference proteome</keyword>
<feature type="active site" evidence="6">
    <location>
        <position position="442"/>
    </location>
</feature>
<dbReference type="GO" id="GO:0000139">
    <property type="term" value="C:Golgi membrane"/>
    <property type="evidence" value="ECO:0007669"/>
    <property type="project" value="TreeGrafter"/>
</dbReference>
<dbReference type="GO" id="GO:0004571">
    <property type="term" value="F:mannosyl-oligosaccharide 1,2-alpha-mannosidase activity"/>
    <property type="evidence" value="ECO:0007669"/>
    <property type="project" value="InterPro"/>
</dbReference>
<dbReference type="InterPro" id="IPR001382">
    <property type="entry name" value="Glyco_hydro_47"/>
</dbReference>
<dbReference type="STRING" id="246404.A0A507FGG3"/>
<keyword evidence="5 8" id="KW-1015">Disulfide bond</keyword>
<reference evidence="11 12" key="1">
    <citation type="journal article" date="2019" name="Sci. Rep.">
        <title>Comparative genomics of chytrid fungi reveal insights into the obligate biotrophic and pathogenic lifestyle of Synchytrium endobioticum.</title>
        <authorList>
            <person name="van de Vossenberg B.T.L.H."/>
            <person name="Warris S."/>
            <person name="Nguyen H.D.T."/>
            <person name="van Gent-Pelzer M.P.E."/>
            <person name="Joly D.L."/>
            <person name="van de Geest H.C."/>
            <person name="Bonants P.J.M."/>
            <person name="Smith D.S."/>
            <person name="Levesque C.A."/>
            <person name="van der Lee T.A.J."/>
        </authorList>
    </citation>
    <scope>NUCLEOTIDE SEQUENCE [LARGE SCALE GENOMIC DNA]</scope>
    <source>
        <strain evidence="11 12">CBS 675.73</strain>
    </source>
</reference>
<feature type="active site" description="Proton donor" evidence="6">
    <location>
        <position position="424"/>
    </location>
</feature>
<gene>
    <name evidence="11" type="ORF">CcCBS67573_g03407</name>
</gene>
<evidence type="ECO:0000256" key="2">
    <source>
        <dbReference type="ARBA" id="ARBA00004922"/>
    </source>
</evidence>
<dbReference type="GO" id="GO:0036503">
    <property type="term" value="P:ERAD pathway"/>
    <property type="evidence" value="ECO:0007669"/>
    <property type="project" value="UniProtKB-ARBA"/>
</dbReference>
<evidence type="ECO:0000256" key="8">
    <source>
        <dbReference type="PIRSR" id="PIRSR601382-3"/>
    </source>
</evidence>
<proteinExistence type="inferred from homology"/>
<evidence type="ECO:0000256" key="4">
    <source>
        <dbReference type="ARBA" id="ARBA00022801"/>
    </source>
</evidence>
<dbReference type="AlphaFoldDB" id="A0A507FGG3"/>
<dbReference type="SUPFAM" id="SSF48225">
    <property type="entry name" value="Seven-hairpin glycosidases"/>
    <property type="match status" value="1"/>
</dbReference>
<dbReference type="GO" id="GO:0005509">
    <property type="term" value="F:calcium ion binding"/>
    <property type="evidence" value="ECO:0007669"/>
    <property type="project" value="InterPro"/>
</dbReference>
<comment type="caution">
    <text evidence="11">The sequence shown here is derived from an EMBL/GenBank/DDBJ whole genome shotgun (WGS) entry which is preliminary data.</text>
</comment>
<comment type="cofactor">
    <cofactor evidence="1 7">
        <name>Ca(2+)</name>
        <dbReference type="ChEBI" id="CHEBI:29108"/>
    </cofactor>
</comment>
<evidence type="ECO:0000256" key="10">
    <source>
        <dbReference type="SAM" id="Phobius"/>
    </source>
</evidence>
<dbReference type="PRINTS" id="PR00747">
    <property type="entry name" value="GLYHDRLASE47"/>
</dbReference>
<dbReference type="InterPro" id="IPR036026">
    <property type="entry name" value="Seven-hairpin_glycosidases"/>
</dbReference>
<dbReference type="Pfam" id="PF01532">
    <property type="entry name" value="Glyco_hydro_47"/>
    <property type="match status" value="1"/>
</dbReference>
<feature type="transmembrane region" description="Helical" evidence="10">
    <location>
        <begin position="17"/>
        <end position="39"/>
    </location>
</feature>
<comment type="pathway">
    <text evidence="2">Protein modification; protein glycosylation.</text>
</comment>
<name>A0A507FGG3_9FUNG</name>
<keyword evidence="10" id="KW-1133">Transmembrane helix</keyword>
<keyword evidence="9" id="KW-0326">Glycosidase</keyword>
<feature type="active site" description="Proton donor" evidence="6">
    <location>
        <position position="172"/>
    </location>
</feature>
<dbReference type="EMBL" id="QEAP01000085">
    <property type="protein sequence ID" value="TPX75334.1"/>
    <property type="molecule type" value="Genomic_DNA"/>
</dbReference>
<dbReference type="GO" id="GO:0005783">
    <property type="term" value="C:endoplasmic reticulum"/>
    <property type="evidence" value="ECO:0007669"/>
    <property type="project" value="TreeGrafter"/>
</dbReference>
<evidence type="ECO:0000256" key="9">
    <source>
        <dbReference type="RuleBase" id="RU361193"/>
    </source>
</evidence>
<dbReference type="InterPro" id="IPR012341">
    <property type="entry name" value="6hp_glycosidase-like_sf"/>
</dbReference>
<evidence type="ECO:0000256" key="6">
    <source>
        <dbReference type="PIRSR" id="PIRSR601382-1"/>
    </source>
</evidence>
<evidence type="ECO:0000313" key="12">
    <source>
        <dbReference type="Proteomes" id="UP000320333"/>
    </source>
</evidence>
<protein>
    <recommendedName>
        <fullName evidence="9">alpha-1,2-Mannosidase</fullName>
        <ecNumber evidence="9">3.2.1.-</ecNumber>
    </recommendedName>
</protein>
<dbReference type="GO" id="GO:0005975">
    <property type="term" value="P:carbohydrate metabolic process"/>
    <property type="evidence" value="ECO:0007669"/>
    <property type="project" value="InterPro"/>
</dbReference>
<evidence type="ECO:0000256" key="3">
    <source>
        <dbReference type="ARBA" id="ARBA00007658"/>
    </source>
</evidence>
<dbReference type="EC" id="3.2.1.-" evidence="9"/>
<dbReference type="Proteomes" id="UP000320333">
    <property type="component" value="Unassembled WGS sequence"/>
</dbReference>
<evidence type="ECO:0000256" key="7">
    <source>
        <dbReference type="PIRSR" id="PIRSR601382-2"/>
    </source>
</evidence>
<evidence type="ECO:0000256" key="5">
    <source>
        <dbReference type="ARBA" id="ARBA00023157"/>
    </source>
</evidence>
<evidence type="ECO:0000256" key="1">
    <source>
        <dbReference type="ARBA" id="ARBA00001913"/>
    </source>
</evidence>
<dbReference type="PANTHER" id="PTHR11742">
    <property type="entry name" value="MANNOSYL-OLIGOSACCHARIDE ALPHA-1,2-MANNOSIDASE-RELATED"/>
    <property type="match status" value="1"/>
</dbReference>